<dbReference type="OrthoDB" id="5579088at2759"/>
<evidence type="ECO:0000256" key="6">
    <source>
        <dbReference type="ARBA" id="ARBA00023098"/>
    </source>
</evidence>
<dbReference type="GO" id="GO:0019915">
    <property type="term" value="P:lipid storage"/>
    <property type="evidence" value="ECO:0007669"/>
    <property type="project" value="InterPro"/>
</dbReference>
<evidence type="ECO:0000256" key="3">
    <source>
        <dbReference type="ARBA" id="ARBA00022801"/>
    </source>
</evidence>
<accession>A0A132AKT0</accession>
<keyword evidence="7" id="KW-0472">Membrane</keyword>
<evidence type="ECO:0000313" key="9">
    <source>
        <dbReference type="Proteomes" id="UP000616769"/>
    </source>
</evidence>
<keyword evidence="6" id="KW-0443">Lipid metabolism</keyword>
<keyword evidence="5" id="KW-1133">Transmembrane helix</keyword>
<protein>
    <submittedName>
        <fullName evidence="8">Scs3p-like protein 2</fullName>
    </submittedName>
</protein>
<organism evidence="8 9">
    <name type="scientific">Sarcoptes scabiei</name>
    <name type="common">Itch mite</name>
    <name type="synonym">Acarus scabiei</name>
    <dbReference type="NCBI Taxonomy" id="52283"/>
    <lineage>
        <taxon>Eukaryota</taxon>
        <taxon>Metazoa</taxon>
        <taxon>Ecdysozoa</taxon>
        <taxon>Arthropoda</taxon>
        <taxon>Chelicerata</taxon>
        <taxon>Arachnida</taxon>
        <taxon>Acari</taxon>
        <taxon>Acariformes</taxon>
        <taxon>Sarcoptiformes</taxon>
        <taxon>Astigmata</taxon>
        <taxon>Psoroptidia</taxon>
        <taxon>Sarcoptoidea</taxon>
        <taxon>Sarcoptidae</taxon>
        <taxon>Sarcoptinae</taxon>
        <taxon>Sarcoptes</taxon>
    </lineage>
</organism>
<evidence type="ECO:0000313" key="8">
    <source>
        <dbReference type="EMBL" id="KPM11571.1"/>
    </source>
</evidence>
<dbReference type="Pfam" id="PF10261">
    <property type="entry name" value="FIT"/>
    <property type="match status" value="1"/>
</dbReference>
<name>A0A132AKT0_SARSC</name>
<reference evidence="8 9" key="1">
    <citation type="journal article" date="2015" name="Parasit. Vectors">
        <title>Draft genome of the scabies mite.</title>
        <authorList>
            <person name="Rider S.D.Jr."/>
            <person name="Morgan M.S."/>
            <person name="Arlian L.G."/>
        </authorList>
    </citation>
    <scope>NUCLEOTIDE SEQUENCE [LARGE SCALE GENOMIC DNA]</scope>
    <source>
        <strain evidence="8">Arlian Lab</strain>
    </source>
</reference>
<dbReference type="GO" id="GO:0005789">
    <property type="term" value="C:endoplasmic reticulum membrane"/>
    <property type="evidence" value="ECO:0007669"/>
    <property type="project" value="UniProtKB-SubCell"/>
</dbReference>
<comment type="subcellular location">
    <subcellularLocation>
        <location evidence="1">Endoplasmic reticulum membrane</location>
        <topology evidence="1">Multi-pass membrane protein</topology>
    </subcellularLocation>
</comment>
<dbReference type="AlphaFoldDB" id="A0A132AKT0"/>
<keyword evidence="4" id="KW-0256">Endoplasmic reticulum</keyword>
<dbReference type="PANTHER" id="PTHR23129">
    <property type="entry name" value="ACYL-COENZYME A DIPHOSPHATASE FITM2"/>
    <property type="match status" value="1"/>
</dbReference>
<keyword evidence="2" id="KW-0812">Transmembrane</keyword>
<dbReference type="VEuPathDB" id="VectorBase:SSCA001041"/>
<dbReference type="GO" id="GO:0008654">
    <property type="term" value="P:phospholipid biosynthetic process"/>
    <property type="evidence" value="ECO:0007669"/>
    <property type="project" value="TreeGrafter"/>
</dbReference>
<keyword evidence="3" id="KW-0378">Hydrolase</keyword>
<proteinExistence type="predicted"/>
<evidence type="ECO:0000256" key="7">
    <source>
        <dbReference type="ARBA" id="ARBA00023136"/>
    </source>
</evidence>
<dbReference type="GO" id="GO:0034389">
    <property type="term" value="P:lipid droplet organization"/>
    <property type="evidence" value="ECO:0007669"/>
    <property type="project" value="TreeGrafter"/>
</dbReference>
<dbReference type="GO" id="GO:0010945">
    <property type="term" value="F:coenzyme A diphosphatase activity"/>
    <property type="evidence" value="ECO:0007669"/>
    <property type="project" value="InterPro"/>
</dbReference>
<dbReference type="InterPro" id="IPR019388">
    <property type="entry name" value="FIT"/>
</dbReference>
<evidence type="ECO:0000256" key="5">
    <source>
        <dbReference type="ARBA" id="ARBA00022989"/>
    </source>
</evidence>
<evidence type="ECO:0000256" key="4">
    <source>
        <dbReference type="ARBA" id="ARBA00022824"/>
    </source>
</evidence>
<evidence type="ECO:0000256" key="2">
    <source>
        <dbReference type="ARBA" id="ARBA00022692"/>
    </source>
</evidence>
<gene>
    <name evidence="8" type="ORF">QR98_0101440</name>
</gene>
<sequence>MHHSHIPKRLILYLFSIILFGSIKDYFLDDSQIAHSNHSVIDSVLSYIKSEKKSFLNLYFVKWGWLWTWIALIPFLIFTRIVFVLNQIKKKQQQKNYSTINLSASSQSNATTNLNEIESWYHYRSEIIGPIIRQILTTLVWKFSVQLFFDISVWTGHCQTKNNIFLHKTVQECRKEGNTWIYGLDISGHIFLMTFSSLVIIEELRFLLDKFSEFNEFSSKQRLLGVSTANRSHKYQFKLDSFVHWITLILTSIQILVIFIWDYMMIQTNLFYHNLIQKIGAFIWAVFFWFIIYRIPLSYVLPV</sequence>
<comment type="caution">
    <text evidence="8">The sequence shown here is derived from an EMBL/GenBank/DDBJ whole genome shotgun (WGS) entry which is preliminary data.</text>
</comment>
<dbReference type="PANTHER" id="PTHR23129:SF0">
    <property type="entry name" value="ACYL-COENZYME A DIPHOSPHATASE FITM2"/>
    <property type="match status" value="1"/>
</dbReference>
<evidence type="ECO:0000256" key="1">
    <source>
        <dbReference type="ARBA" id="ARBA00004477"/>
    </source>
</evidence>
<dbReference type="Proteomes" id="UP000616769">
    <property type="component" value="Unassembled WGS sequence"/>
</dbReference>
<dbReference type="EMBL" id="JXLN01017472">
    <property type="protein sequence ID" value="KPM11571.1"/>
    <property type="molecule type" value="Genomic_DNA"/>
</dbReference>